<dbReference type="InterPro" id="IPR000033">
    <property type="entry name" value="LDLR_classB_rpt"/>
</dbReference>
<feature type="transmembrane region" description="Helical" evidence="7">
    <location>
        <begin position="96"/>
        <end position="115"/>
    </location>
</feature>
<feature type="transmembrane region" description="Helical" evidence="7">
    <location>
        <begin position="21"/>
        <end position="45"/>
    </location>
</feature>
<evidence type="ECO:0000256" key="1">
    <source>
        <dbReference type="ARBA" id="ARBA00004141"/>
    </source>
</evidence>
<evidence type="ECO:0000313" key="10">
    <source>
        <dbReference type="Proteomes" id="UP000318878"/>
    </source>
</evidence>
<dbReference type="OrthoDB" id="219959at2"/>
<dbReference type="RefSeq" id="WP_146434166.1">
    <property type="nucleotide sequence ID" value="NZ_SJPF01000004.1"/>
</dbReference>
<evidence type="ECO:0000256" key="6">
    <source>
        <dbReference type="SAM" id="MobiDB-lite"/>
    </source>
</evidence>
<name>A0A5C5V164_9BACT</name>
<feature type="domain" description="ResB-like" evidence="8">
    <location>
        <begin position="935"/>
        <end position="1003"/>
    </location>
</feature>
<keyword evidence="4 7" id="KW-1133">Transmembrane helix</keyword>
<dbReference type="InterPro" id="IPR011042">
    <property type="entry name" value="6-blade_b-propeller_TolB-like"/>
</dbReference>
<evidence type="ECO:0000256" key="4">
    <source>
        <dbReference type="ARBA" id="ARBA00022989"/>
    </source>
</evidence>
<dbReference type="Proteomes" id="UP000318878">
    <property type="component" value="Unassembled WGS sequence"/>
</dbReference>
<dbReference type="Pfam" id="PF05140">
    <property type="entry name" value="ResB"/>
    <property type="match status" value="1"/>
</dbReference>
<dbReference type="PANTHER" id="PTHR46513">
    <property type="entry name" value="VITELLOGENIN RECEPTOR-LIKE PROTEIN-RELATED-RELATED"/>
    <property type="match status" value="1"/>
</dbReference>
<evidence type="ECO:0000313" key="9">
    <source>
        <dbReference type="EMBL" id="TWT31769.1"/>
    </source>
</evidence>
<proteinExistence type="predicted"/>
<dbReference type="GO" id="GO:0016020">
    <property type="term" value="C:membrane"/>
    <property type="evidence" value="ECO:0007669"/>
    <property type="project" value="UniProtKB-SubCell"/>
</dbReference>
<comment type="subcellular location">
    <subcellularLocation>
        <location evidence="1">Membrane</location>
        <topology evidence="1">Multi-pass membrane protein</topology>
    </subcellularLocation>
</comment>
<feature type="transmembrane region" description="Helical" evidence="7">
    <location>
        <begin position="65"/>
        <end position="84"/>
    </location>
</feature>
<dbReference type="InterPro" id="IPR050778">
    <property type="entry name" value="Cueball_EGF_LRP_Nidogen"/>
</dbReference>
<dbReference type="Gene3D" id="2.120.10.30">
    <property type="entry name" value="TolB, C-terminal domain"/>
    <property type="match status" value="1"/>
</dbReference>
<reference evidence="9 10" key="1">
    <citation type="submission" date="2019-02" db="EMBL/GenBank/DDBJ databases">
        <title>Deep-cultivation of Planctomycetes and their phenomic and genomic characterization uncovers novel biology.</title>
        <authorList>
            <person name="Wiegand S."/>
            <person name="Jogler M."/>
            <person name="Boedeker C."/>
            <person name="Pinto D."/>
            <person name="Vollmers J."/>
            <person name="Rivas-Marin E."/>
            <person name="Kohn T."/>
            <person name="Peeters S.H."/>
            <person name="Heuer A."/>
            <person name="Rast P."/>
            <person name="Oberbeckmann S."/>
            <person name="Bunk B."/>
            <person name="Jeske O."/>
            <person name="Meyerdierks A."/>
            <person name="Storesund J.E."/>
            <person name="Kallscheuer N."/>
            <person name="Luecker S."/>
            <person name="Lage O.M."/>
            <person name="Pohl T."/>
            <person name="Merkel B.J."/>
            <person name="Hornburger P."/>
            <person name="Mueller R.-W."/>
            <person name="Bruemmer F."/>
            <person name="Labrenz M."/>
            <person name="Spormann A.M."/>
            <person name="Op Den Camp H."/>
            <person name="Overmann J."/>
            <person name="Amann R."/>
            <person name="Jetten M.S.M."/>
            <person name="Mascher T."/>
            <person name="Medema M.H."/>
            <person name="Devos D.P."/>
            <person name="Kaster A.-K."/>
            <person name="Ovreas L."/>
            <person name="Rohde M."/>
            <person name="Galperin M.Y."/>
            <person name="Jogler C."/>
        </authorList>
    </citation>
    <scope>NUCLEOTIDE SEQUENCE [LARGE SCALE GENOMIC DNA]</scope>
    <source>
        <strain evidence="9 10">Enr8</strain>
    </source>
</reference>
<keyword evidence="5 7" id="KW-0472">Membrane</keyword>
<dbReference type="SMART" id="SM00135">
    <property type="entry name" value="LY"/>
    <property type="match status" value="4"/>
</dbReference>
<evidence type="ECO:0000256" key="2">
    <source>
        <dbReference type="ARBA" id="ARBA00022692"/>
    </source>
</evidence>
<sequence>MARPKLASADQNLFVWGVLRLYEIAASLQLAVILLFGMALTLGIATAVEAAFNTNVVQFYVYQSWWFSLIYLLLAVNIFCAASIRFPWKRHQTGFVITHIGLLVLLFSGVVSRVWRIDSQVSVWENNISDIRAFEPDQYRFNLRIEKETGSPLEPAEITEVDIPFKPGPFSWDDYNEGFQNIEVAKPEVAGLFSPLFYLAGRNDKEDVVYNSGDIKLEVLDYYGDSRWEEGIPSVDLRLSMPAGRKMGADGKMVAGDMQWVPVKLGVHDVAGDTKYRYGVGDRQPMGAGAFTMAIAPNRAATVAFLEGGPKGKIGEQGQAVLHADGKRFDIDVAESLDKDPQPLEGTPYSYEVVSYMPNAAPTRKPKGGIQWGDGEQSEVPQNPAVRIELTKEGQPVDELVLLADMPNFNAQAYDADVYGSYWFDHGEKSSAQLLQASGPGGSRIDVVQGVDEDGETKRLYYRYWNRKEVVAAGEFPLDGGETEAVDAFKMPIAQLKMFVNDYVPADKPAATAVRSPFNPKMQMPTPAALVRLTKGDQTDEFWLQSHFGDPSGGHVDESTRHEMKVGDTKLTLVMPIQSFDIGFRIFLEKFERRLDPGTAQPSHYSSDVHYLDRVRDRWLMIWDPASGSTKRLEFPMTIDSSSPSDVAYGDGQVYWIDDKSPPAIWSIPLAALESGDWEQAGKIIPFGLNNPQQLACDVTGGKIYWTDWRKGRSGDEGVIRTANLDGSAPANLMTFAGRPSGIAVDNQRNWIYYTNDASGYVGRMHLDGSELTPDFISIPDGRATDVVVDPETGNIYWTDKAKNVIRGATVDGKVLNKAPFLGSAGKGMPNSLAISDDYLYWTDIQPNLSDPTSRKHLSDPTFDRNQPHEVLTRVRRIKLDGTGEDEDVATDMVKAPRGAALVNGKLMWTQAAVIKENVWITMNAPDAFREPTYRRDLLVFQESFQGPFKPGSPQYAQFALTERNDEEIYASVFTVNHDPGSALRYWGCLLVIIGIATMFYMRAYFFKPRKREESPDGSRRTNAAETKLTDMVGKA</sequence>
<evidence type="ECO:0000256" key="3">
    <source>
        <dbReference type="ARBA" id="ARBA00022748"/>
    </source>
</evidence>
<keyword evidence="3" id="KW-0201">Cytochrome c-type biogenesis</keyword>
<accession>A0A5C5V164</accession>
<protein>
    <submittedName>
        <fullName evidence="9">ResB-like family protein</fullName>
    </submittedName>
</protein>
<gene>
    <name evidence="9" type="ORF">Enr8_36930</name>
</gene>
<evidence type="ECO:0000256" key="5">
    <source>
        <dbReference type="ARBA" id="ARBA00023136"/>
    </source>
</evidence>
<dbReference type="AlphaFoldDB" id="A0A5C5V164"/>
<comment type="caution">
    <text evidence="9">The sequence shown here is derived from an EMBL/GenBank/DDBJ whole genome shotgun (WGS) entry which is preliminary data.</text>
</comment>
<dbReference type="InterPro" id="IPR007816">
    <property type="entry name" value="ResB-like_domain"/>
</dbReference>
<dbReference type="EMBL" id="SJPF01000004">
    <property type="protein sequence ID" value="TWT31769.1"/>
    <property type="molecule type" value="Genomic_DNA"/>
</dbReference>
<evidence type="ECO:0000259" key="8">
    <source>
        <dbReference type="Pfam" id="PF05140"/>
    </source>
</evidence>
<feature type="region of interest" description="Disordered" evidence="6">
    <location>
        <begin position="1012"/>
        <end position="1036"/>
    </location>
</feature>
<dbReference type="GO" id="GO:0017004">
    <property type="term" value="P:cytochrome complex assembly"/>
    <property type="evidence" value="ECO:0007669"/>
    <property type="project" value="UniProtKB-KW"/>
</dbReference>
<evidence type="ECO:0000256" key="7">
    <source>
        <dbReference type="SAM" id="Phobius"/>
    </source>
</evidence>
<feature type="transmembrane region" description="Helical" evidence="7">
    <location>
        <begin position="984"/>
        <end position="1002"/>
    </location>
</feature>
<keyword evidence="10" id="KW-1185">Reference proteome</keyword>
<dbReference type="SUPFAM" id="SSF63829">
    <property type="entry name" value="Calcium-dependent phosphotriesterase"/>
    <property type="match status" value="1"/>
</dbReference>
<organism evidence="9 10">
    <name type="scientific">Blastopirellula retiformator</name>
    <dbReference type="NCBI Taxonomy" id="2527970"/>
    <lineage>
        <taxon>Bacteria</taxon>
        <taxon>Pseudomonadati</taxon>
        <taxon>Planctomycetota</taxon>
        <taxon>Planctomycetia</taxon>
        <taxon>Pirellulales</taxon>
        <taxon>Pirellulaceae</taxon>
        <taxon>Blastopirellula</taxon>
    </lineage>
</organism>
<keyword evidence="2 7" id="KW-0812">Transmembrane</keyword>